<organism evidence="5 6">
    <name type="scientific">Halalkalibaculum roseum</name>
    <dbReference type="NCBI Taxonomy" id="2709311"/>
    <lineage>
        <taxon>Bacteria</taxon>
        <taxon>Pseudomonadati</taxon>
        <taxon>Balneolota</taxon>
        <taxon>Balneolia</taxon>
        <taxon>Balneolales</taxon>
        <taxon>Balneolaceae</taxon>
        <taxon>Halalkalibaculum</taxon>
    </lineage>
</organism>
<evidence type="ECO:0000313" key="5">
    <source>
        <dbReference type="EMBL" id="NGP76633.1"/>
    </source>
</evidence>
<evidence type="ECO:0000256" key="3">
    <source>
        <dbReference type="SAM" id="SignalP"/>
    </source>
</evidence>
<feature type="domain" description="SbsA Ig-like" evidence="4">
    <location>
        <begin position="32"/>
        <end position="131"/>
    </location>
</feature>
<dbReference type="InterPro" id="IPR032812">
    <property type="entry name" value="SbsA_Ig"/>
</dbReference>
<reference evidence="5 6" key="1">
    <citation type="submission" date="2020-02" db="EMBL/GenBank/DDBJ databases">
        <title>Balneolaceae bacterium YR4-1, complete genome.</title>
        <authorList>
            <person name="Li Y."/>
            <person name="Wu S."/>
        </authorList>
    </citation>
    <scope>NUCLEOTIDE SEQUENCE [LARGE SCALE GENOMIC DNA]</scope>
    <source>
        <strain evidence="5 6">YR4-1</strain>
    </source>
</reference>
<feature type="region of interest" description="Disordered" evidence="2">
    <location>
        <begin position="24"/>
        <end position="45"/>
    </location>
</feature>
<dbReference type="Proteomes" id="UP000473278">
    <property type="component" value="Unassembled WGS sequence"/>
</dbReference>
<evidence type="ECO:0000256" key="1">
    <source>
        <dbReference type="ARBA" id="ARBA00022729"/>
    </source>
</evidence>
<protein>
    <submittedName>
        <fullName evidence="5">Ig-like domain-containing protein</fullName>
    </submittedName>
</protein>
<gene>
    <name evidence="5" type="ORF">G3570_08310</name>
</gene>
<evidence type="ECO:0000313" key="6">
    <source>
        <dbReference type="Proteomes" id="UP000473278"/>
    </source>
</evidence>
<dbReference type="EMBL" id="JAALLT010000002">
    <property type="protein sequence ID" value="NGP76633.1"/>
    <property type="molecule type" value="Genomic_DNA"/>
</dbReference>
<name>A0A6M1T8R1_9BACT</name>
<sequence length="546" mass="61360">MTHFFRISILFCIVAIAYSCATPTSPTGGPPDRQGPEVVATEPESGATNFTKRKVTFHFSEFVNRSSLSGEVTVEPDIGIPYSIDWGRKSVSIVFESSLPDLTTLIVTIGTGLSDTNGNKLAAPQKLAFSTGPEIDQGELRGKVLDAQTGEGNEGHKILLYRTPLNLDQKANYIAETDTGGVFQFSYLRQGTYKAFWVDDRNRNKVWDTERERAQPFSRELIELEKAGSDTLSTLYIANSDTTKAILQGIGLFSSRRLRMRFSENVEILDSTSITITDSLGNSFTEAYPLYRQPEEPYVLFAQAGEALLEQESYNVRVKDISDAAGNLTDSTSFDITGSAQEDTTAQRIIRRKRTTGIYPAESIEIIYANPISDNVIRDSLKVVEGNQLIESWPQARSVNNSFLIDPEDRWKDGLDYEFRIWDPISNDHISLSPEIWHSSKLGQLDIRLADTTRSNTYNLLIRSKERGIMTDTTFSKQIIIRELPPLQYQVTLFEDLNNNGKWDHGSVQPYRAPEPYFIRNNIPVKQGFTSDLTVSPDVYPIRPQN</sequence>
<dbReference type="AlphaFoldDB" id="A0A6M1T8R1"/>
<evidence type="ECO:0000259" key="4">
    <source>
        <dbReference type="Pfam" id="PF13205"/>
    </source>
</evidence>
<dbReference type="Pfam" id="PF13205">
    <property type="entry name" value="Big_5"/>
    <property type="match status" value="1"/>
</dbReference>
<dbReference type="PROSITE" id="PS51257">
    <property type="entry name" value="PROKAR_LIPOPROTEIN"/>
    <property type="match status" value="1"/>
</dbReference>
<keyword evidence="1 3" id="KW-0732">Signal</keyword>
<accession>A0A6M1T8R1</accession>
<proteinExistence type="predicted"/>
<evidence type="ECO:0000256" key="2">
    <source>
        <dbReference type="SAM" id="MobiDB-lite"/>
    </source>
</evidence>
<feature type="chain" id="PRO_5026688370" evidence="3">
    <location>
        <begin position="22"/>
        <end position="546"/>
    </location>
</feature>
<keyword evidence="6" id="KW-1185">Reference proteome</keyword>
<dbReference type="RefSeq" id="WP_165141141.1">
    <property type="nucleotide sequence ID" value="NZ_JAALLT010000002.1"/>
</dbReference>
<comment type="caution">
    <text evidence="5">The sequence shown here is derived from an EMBL/GenBank/DDBJ whole genome shotgun (WGS) entry which is preliminary data.</text>
</comment>
<feature type="signal peptide" evidence="3">
    <location>
        <begin position="1"/>
        <end position="21"/>
    </location>
</feature>